<gene>
    <name evidence="2" type="ORF">S01H4_37093</name>
</gene>
<keyword evidence="1" id="KW-0812">Transmembrane</keyword>
<organism evidence="2">
    <name type="scientific">marine sediment metagenome</name>
    <dbReference type="NCBI Taxonomy" id="412755"/>
    <lineage>
        <taxon>unclassified sequences</taxon>
        <taxon>metagenomes</taxon>
        <taxon>ecological metagenomes</taxon>
    </lineage>
</organism>
<sequence>MKRHNLIAYRINKNKHFLLFGFLFSLLIFCSLISVFKNKNSENFQTPSTINNASILNTFEGVQITELYRSVKLSGNGLLTAEDSFTIKNIYNNPISFITIGIDESYFENLIYYDAKGPYSETLNVQFSEIMIETFKMAYIYFDSPLLPNQETSIIFTHLYKNLYNFSREGMP</sequence>
<keyword evidence="1" id="KW-1133">Transmembrane helix</keyword>
<keyword evidence="1" id="KW-0472">Membrane</keyword>
<protein>
    <submittedName>
        <fullName evidence="2">Uncharacterized protein</fullName>
    </submittedName>
</protein>
<evidence type="ECO:0000313" key="2">
    <source>
        <dbReference type="EMBL" id="GAG97528.1"/>
    </source>
</evidence>
<accession>X1CN29</accession>
<name>X1CN29_9ZZZZ</name>
<proteinExistence type="predicted"/>
<evidence type="ECO:0000256" key="1">
    <source>
        <dbReference type="SAM" id="Phobius"/>
    </source>
</evidence>
<comment type="caution">
    <text evidence="2">The sequence shown here is derived from an EMBL/GenBank/DDBJ whole genome shotgun (WGS) entry which is preliminary data.</text>
</comment>
<dbReference type="EMBL" id="BART01019893">
    <property type="protein sequence ID" value="GAG97528.1"/>
    <property type="molecule type" value="Genomic_DNA"/>
</dbReference>
<reference evidence="2" key="1">
    <citation type="journal article" date="2014" name="Front. Microbiol.">
        <title>High frequency of phylogenetically diverse reductive dehalogenase-homologous genes in deep subseafloor sedimentary metagenomes.</title>
        <authorList>
            <person name="Kawai M."/>
            <person name="Futagami T."/>
            <person name="Toyoda A."/>
            <person name="Takaki Y."/>
            <person name="Nishi S."/>
            <person name="Hori S."/>
            <person name="Arai W."/>
            <person name="Tsubouchi T."/>
            <person name="Morono Y."/>
            <person name="Uchiyama I."/>
            <person name="Ito T."/>
            <person name="Fujiyama A."/>
            <person name="Inagaki F."/>
            <person name="Takami H."/>
        </authorList>
    </citation>
    <scope>NUCLEOTIDE SEQUENCE</scope>
    <source>
        <strain evidence="2">Expedition CK06-06</strain>
    </source>
</reference>
<dbReference type="AlphaFoldDB" id="X1CN29"/>
<feature type="non-terminal residue" evidence="2">
    <location>
        <position position="172"/>
    </location>
</feature>
<feature type="transmembrane region" description="Helical" evidence="1">
    <location>
        <begin position="16"/>
        <end position="36"/>
    </location>
</feature>